<proteinExistence type="predicted"/>
<gene>
    <name evidence="1" type="ORF">DLJ82_2272</name>
</gene>
<dbReference type="Proteomes" id="UP000251166">
    <property type="component" value="Chromosome"/>
</dbReference>
<protein>
    <recommendedName>
        <fullName evidence="3">SMI1/KNR4 family protein</fullName>
    </recommendedName>
</protein>
<dbReference type="EMBL" id="CP030760">
    <property type="protein sequence ID" value="AXA39865.1"/>
    <property type="molecule type" value="Genomic_DNA"/>
</dbReference>
<name>A0A2Z4YIH3_RHILE</name>
<accession>A0A2Z4YIH3</accession>
<evidence type="ECO:0008006" key="3">
    <source>
        <dbReference type="Google" id="ProtNLM"/>
    </source>
</evidence>
<reference evidence="1 2" key="1">
    <citation type="submission" date="2018-07" db="EMBL/GenBank/DDBJ databases">
        <title>Rhizobium leguminosarum strain:ATCC 14479 Genome sequencing and assembly.</title>
        <authorList>
            <person name="Chakraborty R."/>
        </authorList>
    </citation>
    <scope>NUCLEOTIDE SEQUENCE [LARGE SCALE GENOMIC DNA]</scope>
    <source>
        <strain evidence="1 2">ATCC 14479</strain>
    </source>
</reference>
<sequence>MVLSRCMTNILNFKFEKTDEGAEAILPCVDGVGLDQLVAEFERTSGYNDPAGGYGGLIPSHYFFGPLPSYFLGQEEPVIGDEQGEIYVLSCECGEVGCWPLVAHVRLHEDKVVWDGFSQPHRPSRNYENFGPFVFERKQYEKAVEALVRYDDL</sequence>
<evidence type="ECO:0000313" key="1">
    <source>
        <dbReference type="EMBL" id="AXA39865.1"/>
    </source>
</evidence>
<dbReference type="AlphaFoldDB" id="A0A2Z4YIH3"/>
<evidence type="ECO:0000313" key="2">
    <source>
        <dbReference type="Proteomes" id="UP000251166"/>
    </source>
</evidence>
<organism evidence="1 2">
    <name type="scientific">Rhizobium leguminosarum</name>
    <dbReference type="NCBI Taxonomy" id="384"/>
    <lineage>
        <taxon>Bacteria</taxon>
        <taxon>Pseudomonadati</taxon>
        <taxon>Pseudomonadota</taxon>
        <taxon>Alphaproteobacteria</taxon>
        <taxon>Hyphomicrobiales</taxon>
        <taxon>Rhizobiaceae</taxon>
        <taxon>Rhizobium/Agrobacterium group</taxon>
        <taxon>Rhizobium</taxon>
    </lineage>
</organism>